<evidence type="ECO:0000313" key="2">
    <source>
        <dbReference type="EMBL" id="HDY58381.1"/>
    </source>
</evidence>
<reference evidence="2" key="1">
    <citation type="journal article" date="2020" name="mSystems">
        <title>Genome- and Community-Level Interaction Insights into Carbon Utilization and Element Cycling Functions of Hydrothermarchaeota in Hydrothermal Sediment.</title>
        <authorList>
            <person name="Zhou Z."/>
            <person name="Liu Y."/>
            <person name="Xu W."/>
            <person name="Pan J."/>
            <person name="Luo Z.H."/>
            <person name="Li M."/>
        </authorList>
    </citation>
    <scope>NUCLEOTIDE SEQUENCE [LARGE SCALE GENOMIC DNA]</scope>
    <source>
        <strain evidence="2">SpSt-258</strain>
    </source>
</reference>
<gene>
    <name evidence="2" type="ORF">ENP86_02340</name>
</gene>
<name>A0A7V1EHA5_UNCW3</name>
<evidence type="ECO:0000259" key="1">
    <source>
        <dbReference type="Pfam" id="PF13173"/>
    </source>
</evidence>
<dbReference type="InterPro" id="IPR041682">
    <property type="entry name" value="AAA_14"/>
</dbReference>
<comment type="caution">
    <text evidence="2">The sequence shown here is derived from an EMBL/GenBank/DDBJ whole genome shotgun (WGS) entry which is preliminary data.</text>
</comment>
<proteinExistence type="predicted"/>
<sequence length="43" mass="5065">MKPIKIIVITGFRRVGKTYAVLNLIKNLLKEKSREEIIYIKFS</sequence>
<dbReference type="AlphaFoldDB" id="A0A7V1EHA5"/>
<feature type="domain" description="AAA" evidence="1">
    <location>
        <begin position="5"/>
        <end position="42"/>
    </location>
</feature>
<protein>
    <recommendedName>
        <fullName evidence="1">AAA domain-containing protein</fullName>
    </recommendedName>
</protein>
<accession>A0A7V1EHA5</accession>
<dbReference type="Pfam" id="PF13173">
    <property type="entry name" value="AAA_14"/>
    <property type="match status" value="1"/>
</dbReference>
<dbReference type="EMBL" id="DSKY01000007">
    <property type="protein sequence ID" value="HDY58381.1"/>
    <property type="molecule type" value="Genomic_DNA"/>
</dbReference>
<organism evidence="2">
    <name type="scientific">candidate division WOR-3 bacterium</name>
    <dbReference type="NCBI Taxonomy" id="2052148"/>
    <lineage>
        <taxon>Bacteria</taxon>
        <taxon>Bacteria division WOR-3</taxon>
    </lineage>
</organism>